<keyword evidence="3" id="KW-1185">Reference proteome</keyword>
<protein>
    <recommendedName>
        <fullName evidence="4">VOC domain-containing protein</fullName>
    </recommendedName>
</protein>
<evidence type="ECO:0000313" key="3">
    <source>
        <dbReference type="Proteomes" id="UP000646523"/>
    </source>
</evidence>
<evidence type="ECO:0000313" key="2">
    <source>
        <dbReference type="EMBL" id="GGO82758.1"/>
    </source>
</evidence>
<dbReference type="EMBL" id="BMNH01000045">
    <property type="protein sequence ID" value="GGO82758.1"/>
    <property type="molecule type" value="Genomic_DNA"/>
</dbReference>
<dbReference type="AlphaFoldDB" id="A0A917ZGJ8"/>
<dbReference type="Gene3D" id="3.10.180.10">
    <property type="entry name" value="2,3-Dihydroxybiphenyl 1,2-Dioxygenase, domain 1"/>
    <property type="match status" value="1"/>
</dbReference>
<dbReference type="InterPro" id="IPR029068">
    <property type="entry name" value="Glyas_Bleomycin-R_OHBP_Dase"/>
</dbReference>
<dbReference type="Pfam" id="PF13669">
    <property type="entry name" value="Glyoxalase_4"/>
    <property type="match status" value="1"/>
</dbReference>
<dbReference type="PANTHER" id="PTHR43048">
    <property type="entry name" value="METHYLMALONYL-COA EPIMERASE"/>
    <property type="match status" value="1"/>
</dbReference>
<proteinExistence type="predicted"/>
<dbReference type="InterPro" id="IPR051785">
    <property type="entry name" value="MMCE/EMCE_epimerase"/>
</dbReference>
<organism evidence="2 3">
    <name type="scientific">Nonomuraea cavernae</name>
    <dbReference type="NCBI Taxonomy" id="2045107"/>
    <lineage>
        <taxon>Bacteria</taxon>
        <taxon>Bacillati</taxon>
        <taxon>Actinomycetota</taxon>
        <taxon>Actinomycetes</taxon>
        <taxon>Streptosporangiales</taxon>
        <taxon>Streptosporangiaceae</taxon>
        <taxon>Nonomuraea</taxon>
    </lineage>
</organism>
<dbReference type="Proteomes" id="UP000646523">
    <property type="component" value="Unassembled WGS sequence"/>
</dbReference>
<keyword evidence="1" id="KW-0479">Metal-binding</keyword>
<evidence type="ECO:0008006" key="4">
    <source>
        <dbReference type="Google" id="ProtNLM"/>
    </source>
</evidence>
<reference evidence="2" key="2">
    <citation type="submission" date="2020-09" db="EMBL/GenBank/DDBJ databases">
        <authorList>
            <person name="Sun Q."/>
            <person name="Zhou Y."/>
        </authorList>
    </citation>
    <scope>NUCLEOTIDE SEQUENCE</scope>
    <source>
        <strain evidence="2">CGMCC 4.7368</strain>
    </source>
</reference>
<accession>A0A917ZGJ8</accession>
<dbReference type="GO" id="GO:0046491">
    <property type="term" value="P:L-methylmalonyl-CoA metabolic process"/>
    <property type="evidence" value="ECO:0007669"/>
    <property type="project" value="TreeGrafter"/>
</dbReference>
<evidence type="ECO:0000256" key="1">
    <source>
        <dbReference type="ARBA" id="ARBA00022723"/>
    </source>
</evidence>
<dbReference type="GO" id="GO:0004493">
    <property type="term" value="F:methylmalonyl-CoA epimerase activity"/>
    <property type="evidence" value="ECO:0007669"/>
    <property type="project" value="TreeGrafter"/>
</dbReference>
<sequence>MSVPGISGLCHIGFAVRDIEEFQRSWGAVLGIDDWLVREVNQPDGLLQLHGEILGPASSRVAFARLADTAIELVEPHDGRTRTSAWLDEHGPGIHHLAFWVDDLDLAVAALGDSAEVTYSPAGRRPGTAPRVSAVLRGHGTPPHAPEPAPGFWAYTEARAARVPWCLELLDARRADVVRAAFGDHLVYPPPRREDRA</sequence>
<gene>
    <name evidence="2" type="ORF">GCM10012289_74750</name>
</gene>
<reference evidence="2" key="1">
    <citation type="journal article" date="2014" name="Int. J. Syst. Evol. Microbiol.">
        <title>Complete genome sequence of Corynebacterium casei LMG S-19264T (=DSM 44701T), isolated from a smear-ripened cheese.</title>
        <authorList>
            <consortium name="US DOE Joint Genome Institute (JGI-PGF)"/>
            <person name="Walter F."/>
            <person name="Albersmeier A."/>
            <person name="Kalinowski J."/>
            <person name="Ruckert C."/>
        </authorList>
    </citation>
    <scope>NUCLEOTIDE SEQUENCE</scope>
    <source>
        <strain evidence="2">CGMCC 4.7368</strain>
    </source>
</reference>
<comment type="caution">
    <text evidence="2">The sequence shown here is derived from an EMBL/GenBank/DDBJ whole genome shotgun (WGS) entry which is preliminary data.</text>
</comment>
<dbReference type="SUPFAM" id="SSF54593">
    <property type="entry name" value="Glyoxalase/Bleomycin resistance protein/Dihydroxybiphenyl dioxygenase"/>
    <property type="match status" value="1"/>
</dbReference>
<name>A0A917ZGJ8_9ACTN</name>
<dbReference type="PANTHER" id="PTHR43048:SF3">
    <property type="entry name" value="METHYLMALONYL-COA EPIMERASE, MITOCHONDRIAL"/>
    <property type="match status" value="1"/>
</dbReference>
<dbReference type="RefSeq" id="WP_189128974.1">
    <property type="nucleotide sequence ID" value="NZ_BMNH01000045.1"/>
</dbReference>
<dbReference type="GO" id="GO:0046872">
    <property type="term" value="F:metal ion binding"/>
    <property type="evidence" value="ECO:0007669"/>
    <property type="project" value="UniProtKB-KW"/>
</dbReference>